<dbReference type="InterPro" id="IPR002545">
    <property type="entry name" value="CheW-lke_dom"/>
</dbReference>
<dbReference type="Gene3D" id="2.30.30.40">
    <property type="entry name" value="SH3 Domains"/>
    <property type="match status" value="1"/>
</dbReference>
<proteinExistence type="predicted"/>
<dbReference type="Gene3D" id="2.40.50.180">
    <property type="entry name" value="CheA-289, Domain 4"/>
    <property type="match status" value="1"/>
</dbReference>
<dbReference type="SMART" id="SM00260">
    <property type="entry name" value="CheW"/>
    <property type="match status" value="1"/>
</dbReference>
<dbReference type="PROSITE" id="PS50851">
    <property type="entry name" value="CHEW"/>
    <property type="match status" value="1"/>
</dbReference>
<dbReference type="RefSeq" id="WP_212689088.1">
    <property type="nucleotide sequence ID" value="NZ_JAGSPN010000015.1"/>
</dbReference>
<accession>A0A941DQ00</accession>
<evidence type="ECO:0000313" key="3">
    <source>
        <dbReference type="Proteomes" id="UP000680067"/>
    </source>
</evidence>
<evidence type="ECO:0000259" key="1">
    <source>
        <dbReference type="PROSITE" id="PS50851"/>
    </source>
</evidence>
<protein>
    <submittedName>
        <fullName evidence="2">Chemotaxis protein CheW</fullName>
    </submittedName>
</protein>
<dbReference type="EMBL" id="JAGSPN010000015">
    <property type="protein sequence ID" value="MBR7783815.1"/>
    <property type="molecule type" value="Genomic_DNA"/>
</dbReference>
<dbReference type="AlphaFoldDB" id="A0A941DQ00"/>
<name>A0A941DQ00_9BURK</name>
<dbReference type="GO" id="GO:0007165">
    <property type="term" value="P:signal transduction"/>
    <property type="evidence" value="ECO:0007669"/>
    <property type="project" value="InterPro"/>
</dbReference>
<dbReference type="Pfam" id="PF01584">
    <property type="entry name" value="CheW"/>
    <property type="match status" value="1"/>
</dbReference>
<dbReference type="SUPFAM" id="SSF50341">
    <property type="entry name" value="CheW-like"/>
    <property type="match status" value="2"/>
</dbReference>
<sequence>MQGAELHQEQVSHIGWVSIGGFQFAIAVAHLYRAIQFSQPLISVPRRLGPVAGLLDTGEGTLPVVDLRLWLNLENSKPEQEAVTPEAGTVVLHLRDGQRQIGILVSRVNGIQALPDGALKRIHHQSDDEEIFDQIVQWDALPQALPLLESGKLMALLQIWLEESEHLTQNDQVQQQQQQSQRKGMILAAGQKQIWLDAQYVRELIPAQQILGAQAQSLHNWSVLRWRGLPVPLVSGFASADARRSGYVAIVGLESGETLGILADQLLRLSDWQTSGTLDDVGDEGSTDAELFPEVMLDKEQEPVFLLELPELFRRHPEAMLAKAAGTAATTSTQNTARRNRVPYIIFDADGVFAIGADRIQEIVAVNQTPTEDGIEWRGRWIPFVPLADWYPLPQNGSGQIEKLAILSGSGDQITAYGIHSLRMMVPAGRGKFHVWPGKAEQEQILEIPVNGSYTMATVVNWSQC</sequence>
<dbReference type="GO" id="GO:0006935">
    <property type="term" value="P:chemotaxis"/>
    <property type="evidence" value="ECO:0007669"/>
    <property type="project" value="InterPro"/>
</dbReference>
<feature type="domain" description="CheW-like" evidence="1">
    <location>
        <begin position="11"/>
        <end position="159"/>
    </location>
</feature>
<reference evidence="2" key="1">
    <citation type="submission" date="2021-04" db="EMBL/GenBank/DDBJ databases">
        <title>novel species isolated from subtropical streams in China.</title>
        <authorList>
            <person name="Lu H."/>
        </authorList>
    </citation>
    <scope>NUCLEOTIDE SEQUENCE</scope>
    <source>
        <strain evidence="2">LFS511W</strain>
    </source>
</reference>
<evidence type="ECO:0000313" key="2">
    <source>
        <dbReference type="EMBL" id="MBR7783815.1"/>
    </source>
</evidence>
<dbReference type="InterPro" id="IPR036061">
    <property type="entry name" value="CheW-like_dom_sf"/>
</dbReference>
<comment type="caution">
    <text evidence="2">The sequence shown here is derived from an EMBL/GenBank/DDBJ whole genome shotgun (WGS) entry which is preliminary data.</text>
</comment>
<gene>
    <name evidence="2" type="ORF">KDM89_16840</name>
</gene>
<dbReference type="Proteomes" id="UP000680067">
    <property type="component" value="Unassembled WGS sequence"/>
</dbReference>
<keyword evidence="3" id="KW-1185">Reference proteome</keyword>
<organism evidence="2 3">
    <name type="scientific">Undibacterium luofuense</name>
    <dbReference type="NCBI Taxonomy" id="2828733"/>
    <lineage>
        <taxon>Bacteria</taxon>
        <taxon>Pseudomonadati</taxon>
        <taxon>Pseudomonadota</taxon>
        <taxon>Betaproteobacteria</taxon>
        <taxon>Burkholderiales</taxon>
        <taxon>Oxalobacteraceae</taxon>
        <taxon>Undibacterium</taxon>
    </lineage>
</organism>